<reference evidence="1 2" key="1">
    <citation type="submission" date="2018-10" db="EMBL/GenBank/DDBJ databases">
        <title>A high-quality apple genome assembly.</title>
        <authorList>
            <person name="Hu J."/>
        </authorList>
    </citation>
    <scope>NUCLEOTIDE SEQUENCE [LARGE SCALE GENOMIC DNA]</scope>
    <source>
        <strain evidence="2">cv. HFTH1</strain>
        <tissue evidence="1">Young leaf</tissue>
    </source>
</reference>
<evidence type="ECO:0000313" key="2">
    <source>
        <dbReference type="Proteomes" id="UP000290289"/>
    </source>
</evidence>
<comment type="caution">
    <text evidence="1">The sequence shown here is derived from an EMBL/GenBank/DDBJ whole genome shotgun (WGS) entry which is preliminary data.</text>
</comment>
<protein>
    <submittedName>
        <fullName evidence="1">Uncharacterized protein</fullName>
    </submittedName>
</protein>
<organism evidence="1 2">
    <name type="scientific">Malus domestica</name>
    <name type="common">Apple</name>
    <name type="synonym">Pyrus malus</name>
    <dbReference type="NCBI Taxonomy" id="3750"/>
    <lineage>
        <taxon>Eukaryota</taxon>
        <taxon>Viridiplantae</taxon>
        <taxon>Streptophyta</taxon>
        <taxon>Embryophyta</taxon>
        <taxon>Tracheophyta</taxon>
        <taxon>Spermatophyta</taxon>
        <taxon>Magnoliopsida</taxon>
        <taxon>eudicotyledons</taxon>
        <taxon>Gunneridae</taxon>
        <taxon>Pentapetalae</taxon>
        <taxon>rosids</taxon>
        <taxon>fabids</taxon>
        <taxon>Rosales</taxon>
        <taxon>Rosaceae</taxon>
        <taxon>Amygdaloideae</taxon>
        <taxon>Maleae</taxon>
        <taxon>Malus</taxon>
    </lineage>
</organism>
<name>A0A498K3S2_MALDO</name>
<sequence>MWHDLVCQDCYKVVKVEVLIIAATNVKVESLLRMLTIKLRDDNVAKWSFQFNNVCPPRFVIHKDIGVTSVLTAAYFDWESTDLTLLSLLLATLSRLQNQD</sequence>
<proteinExistence type="predicted"/>
<dbReference type="AlphaFoldDB" id="A0A498K3S2"/>
<accession>A0A498K3S2</accession>
<dbReference type="EMBL" id="RDQH01000331">
    <property type="protein sequence ID" value="RXH99921.1"/>
    <property type="molecule type" value="Genomic_DNA"/>
</dbReference>
<gene>
    <name evidence="1" type="ORF">DVH24_021723</name>
</gene>
<keyword evidence="2" id="KW-1185">Reference proteome</keyword>
<dbReference type="Proteomes" id="UP000290289">
    <property type="component" value="Chromosome 5"/>
</dbReference>
<evidence type="ECO:0000313" key="1">
    <source>
        <dbReference type="EMBL" id="RXH99921.1"/>
    </source>
</evidence>